<dbReference type="EMBL" id="FOIN01000003">
    <property type="protein sequence ID" value="SET21718.1"/>
    <property type="molecule type" value="Genomic_DNA"/>
</dbReference>
<reference evidence="2" key="1">
    <citation type="submission" date="2016-10" db="EMBL/GenBank/DDBJ databases">
        <authorList>
            <person name="Varghese N."/>
            <person name="Submissions S."/>
        </authorList>
    </citation>
    <scope>NUCLEOTIDE SEQUENCE [LARGE SCALE GENOMIC DNA]</scope>
    <source>
        <strain evidence="2">DSM 1551</strain>
    </source>
</reference>
<evidence type="ECO:0000313" key="2">
    <source>
        <dbReference type="Proteomes" id="UP000198558"/>
    </source>
</evidence>
<keyword evidence="2" id="KW-1185">Reference proteome</keyword>
<protein>
    <submittedName>
        <fullName evidence="1">Uncharacterized protein</fullName>
    </submittedName>
</protein>
<evidence type="ECO:0000313" key="1">
    <source>
        <dbReference type="EMBL" id="SET21718.1"/>
    </source>
</evidence>
<proteinExistence type="predicted"/>
<name>A0A1I0CRN2_9FIRM</name>
<organism evidence="1 2">
    <name type="scientific">Thomasclavelia cocleata</name>
    <dbReference type="NCBI Taxonomy" id="69824"/>
    <lineage>
        <taxon>Bacteria</taxon>
        <taxon>Bacillati</taxon>
        <taxon>Bacillota</taxon>
        <taxon>Erysipelotrichia</taxon>
        <taxon>Erysipelotrichales</taxon>
        <taxon>Coprobacillaceae</taxon>
        <taxon>Thomasclavelia</taxon>
    </lineage>
</organism>
<dbReference type="AlphaFoldDB" id="A0A1I0CRN2"/>
<dbReference type="GeneID" id="78287614"/>
<dbReference type="Proteomes" id="UP000198558">
    <property type="component" value="Unassembled WGS sequence"/>
</dbReference>
<gene>
    <name evidence="1" type="ORF">SAMN04489758_103164</name>
</gene>
<dbReference type="RefSeq" id="WP_092352305.1">
    <property type="nucleotide sequence ID" value="NZ_FOIN01000003.1"/>
</dbReference>
<accession>A0A1I0CRN2</accession>
<sequence>MGQWIKLNKHEIHVKREVIHNLIKMDKSVYATFTETEDYIPSFSTSVIVVGDSSIKKVGKQFAALMKKLEAEEHYYKYSQLLAILEKYDCRLREIIEYRCFMNSNFENMVYKFYLDRRQIAYYFNTACLIIAYLDRNIDFSIIDYFNYYKRNHTLNYALNAVVKILLTEAEIKNLDTTKIFNFLAAELKNCKKEETNEFVSAVYRISYKHPEIKIKLKPQLEENYVGIKHKIEEKTKSSIL</sequence>